<dbReference type="InterPro" id="IPR011047">
    <property type="entry name" value="Quinoprotein_ADH-like_sf"/>
</dbReference>
<dbReference type="InterPro" id="IPR006595">
    <property type="entry name" value="CTLH_C"/>
</dbReference>
<dbReference type="PANTHER" id="PTHR44083">
    <property type="entry name" value="TOPLESS-RELATED PROTEIN 1-RELATED"/>
    <property type="match status" value="1"/>
</dbReference>
<dbReference type="InterPro" id="IPR048419">
    <property type="entry name" value="Topless_Znf"/>
</dbReference>
<dbReference type="SUPFAM" id="SSF50998">
    <property type="entry name" value="Quinoprotein alcohol dehydrogenase-like"/>
    <property type="match status" value="1"/>
</dbReference>
<evidence type="ECO:0000256" key="3">
    <source>
        <dbReference type="PROSITE-ProRule" id="PRU00221"/>
    </source>
</evidence>
<dbReference type="Gene3D" id="2.130.10.10">
    <property type="entry name" value="YVTN repeat-like/Quinoprotein amine dehydrogenase"/>
    <property type="match status" value="3"/>
</dbReference>
<evidence type="ECO:0000259" key="4">
    <source>
        <dbReference type="PROSITE" id="PS50897"/>
    </source>
</evidence>
<dbReference type="SMART" id="SM00668">
    <property type="entry name" value="CTLH"/>
    <property type="match status" value="1"/>
</dbReference>
<keyword evidence="1 3" id="KW-0853">WD repeat</keyword>
<organism evidence="5 6">
    <name type="scientific">Dorcoceras hygrometricum</name>
    <dbReference type="NCBI Taxonomy" id="472368"/>
    <lineage>
        <taxon>Eukaryota</taxon>
        <taxon>Viridiplantae</taxon>
        <taxon>Streptophyta</taxon>
        <taxon>Embryophyta</taxon>
        <taxon>Tracheophyta</taxon>
        <taxon>Spermatophyta</taxon>
        <taxon>Magnoliopsida</taxon>
        <taxon>eudicotyledons</taxon>
        <taxon>Gunneridae</taxon>
        <taxon>Pentapetalae</taxon>
        <taxon>asterids</taxon>
        <taxon>lamiids</taxon>
        <taxon>Lamiales</taxon>
        <taxon>Gesneriaceae</taxon>
        <taxon>Didymocarpoideae</taxon>
        <taxon>Trichosporeae</taxon>
        <taxon>Loxocarpinae</taxon>
        <taxon>Dorcoceras</taxon>
    </lineage>
</organism>
<feature type="repeat" description="WD" evidence="3">
    <location>
        <begin position="396"/>
        <end position="439"/>
    </location>
</feature>
<dbReference type="PROSITE" id="PS50897">
    <property type="entry name" value="CTLH"/>
    <property type="match status" value="1"/>
</dbReference>
<sequence length="1015" mass="113178">MLEQETGYFFDMKYFEDMILDGNWVDAENYLSSFTAVDDNKYSTKIYFEIRRQKFLEALDKRDHKAALDMLLKDLKVFAQSNKELYKEMTQLLILDDFREHHSLATYGDTGSARKRIVKELRGVLDTNPLLQEITKFPQSGKSRLRRLINQSLNWQHIHCSSPHPQPHIDTLFTDHRCPGPDDAQNQSKGEISLSAVTDSVISAGAINLKSLSIQGDVLTCDLSLKIFICYSIFFPQVSTTIIMELFAGPSEDMKEIVMQVVSNSISRNDYQNAAKELEINFPKSVKRILGMGSQPTSMDFHPCDETLLLVGTNVADIEIWDVSGAEQLFKRKFTVREVKSVSEVFLDMENNPAISINRILWNPDGTLFGVAYSKCMIRLYSYHKNGNYAENLLEIDAHVGSVNDLAFSKPYDKLVAISCGNDKLIQVWDAVTGAKLYTFEGHDAPVYSICPHLKEDIPFLMSVSTSGVIRAWLFYNLGSRVTYAAPGLCCMKMAYSTDGKRLFLCGTNKNGESYIVELNEGEGVIIRNYLGLSKFRLDTVKFDTCNNKYLAAGDDHKIKIWDVNSSEMLASIEADGGLPESPYVCFNKKGTLLAVFADKYQIKILANDHGVKLLEDSASVSTRCIAETFGKVSVCAIAMLGNVNPKGPTGSNRLEMPVVSKIVGISRCQSILLISEVKTNMIRRLVYTHAGNGILALAQDGIHLLWRWPKSDSSSSGTATTKFSPRLWQPMKGALMSNDLPENGSEVVIPCFSLSKNDSYVVSASGRMITLYNMLVFKKMRNVMASPPAATCIVFYPPDNNIVGIGMDDSTILMYNIRVDKVISRLEGHHKRISGLAFSTSLNALVSSGVDTQIILWDSVTWEKKRSTMLDISIGWSASDLSETTIELDKNQKQFLAVHETQLAIYEVATLQCVKQWPIAAFCARISHSTYSCDGQLVFAVMRDGNVLIVGTSDLTPRYEIDPSAYLMPRHSCYVYPVVVASHPQDPNQFALGLSNGGVAVMEPDESRGKWTED</sequence>
<dbReference type="InterPro" id="IPR001680">
    <property type="entry name" value="WD40_rpt"/>
</dbReference>
<dbReference type="Proteomes" id="UP000250235">
    <property type="component" value="Unassembled WGS sequence"/>
</dbReference>
<name>A0A2Z7CKK5_9LAMI</name>
<dbReference type="OrthoDB" id="972532at2759"/>
<dbReference type="SMART" id="SM00320">
    <property type="entry name" value="WD40"/>
    <property type="match status" value="8"/>
</dbReference>
<dbReference type="PROSITE" id="PS50082">
    <property type="entry name" value="WD_REPEATS_2"/>
    <property type="match status" value="3"/>
</dbReference>
<feature type="repeat" description="WD" evidence="3">
    <location>
        <begin position="827"/>
        <end position="859"/>
    </location>
</feature>
<dbReference type="PANTHER" id="PTHR44083:SF22">
    <property type="entry name" value="PROTEIN TPR3-LIKE"/>
    <property type="match status" value="1"/>
</dbReference>
<feature type="repeat" description="WD" evidence="3">
    <location>
        <begin position="538"/>
        <end position="572"/>
    </location>
</feature>
<dbReference type="SUPFAM" id="SSF50978">
    <property type="entry name" value="WD40 repeat-like"/>
    <property type="match status" value="1"/>
</dbReference>
<dbReference type="GO" id="GO:0006355">
    <property type="term" value="P:regulation of DNA-templated transcription"/>
    <property type="evidence" value="ECO:0007669"/>
    <property type="project" value="InterPro"/>
</dbReference>
<dbReference type="PROSITE" id="PS50294">
    <property type="entry name" value="WD_REPEATS_REGION"/>
    <property type="match status" value="1"/>
</dbReference>
<feature type="domain" description="CTLH" evidence="4">
    <location>
        <begin position="8"/>
        <end position="66"/>
    </location>
</feature>
<evidence type="ECO:0000256" key="2">
    <source>
        <dbReference type="ARBA" id="ARBA00022737"/>
    </source>
</evidence>
<dbReference type="AlphaFoldDB" id="A0A2Z7CKK5"/>
<accession>A0A2Z7CKK5</accession>
<dbReference type="InterPro" id="IPR015943">
    <property type="entry name" value="WD40/YVTN_repeat-like_dom_sf"/>
</dbReference>
<keyword evidence="2" id="KW-0677">Repeat</keyword>
<dbReference type="InterPro" id="IPR027728">
    <property type="entry name" value="Topless_fam"/>
</dbReference>
<protein>
    <submittedName>
        <fullName evidence="5">Protein TOPLESS-like</fullName>
    </submittedName>
</protein>
<evidence type="ECO:0000313" key="5">
    <source>
        <dbReference type="EMBL" id="KZV47622.1"/>
    </source>
</evidence>
<evidence type="ECO:0000256" key="1">
    <source>
        <dbReference type="ARBA" id="ARBA00022574"/>
    </source>
</evidence>
<dbReference type="InterPro" id="IPR054080">
    <property type="entry name" value="TPR1-like_2nd"/>
</dbReference>
<dbReference type="Pfam" id="PF21359">
    <property type="entry name" value="zf_topless"/>
    <property type="match status" value="1"/>
</dbReference>
<dbReference type="InterPro" id="IPR036322">
    <property type="entry name" value="WD40_repeat_dom_sf"/>
</dbReference>
<proteinExistence type="predicted"/>
<reference evidence="5 6" key="1">
    <citation type="journal article" date="2015" name="Proc. Natl. Acad. Sci. U.S.A.">
        <title>The resurrection genome of Boea hygrometrica: A blueprint for survival of dehydration.</title>
        <authorList>
            <person name="Xiao L."/>
            <person name="Yang G."/>
            <person name="Zhang L."/>
            <person name="Yang X."/>
            <person name="Zhao S."/>
            <person name="Ji Z."/>
            <person name="Zhou Q."/>
            <person name="Hu M."/>
            <person name="Wang Y."/>
            <person name="Chen M."/>
            <person name="Xu Y."/>
            <person name="Jin H."/>
            <person name="Xiao X."/>
            <person name="Hu G."/>
            <person name="Bao F."/>
            <person name="Hu Y."/>
            <person name="Wan P."/>
            <person name="Li L."/>
            <person name="Deng X."/>
            <person name="Kuang T."/>
            <person name="Xiang C."/>
            <person name="Zhu J.K."/>
            <person name="Oliver M.J."/>
            <person name="He Y."/>
        </authorList>
    </citation>
    <scope>NUCLEOTIDE SEQUENCE [LARGE SCALE GENOMIC DNA]</scope>
    <source>
        <strain evidence="6">cv. XS01</strain>
    </source>
</reference>
<evidence type="ECO:0000313" key="6">
    <source>
        <dbReference type="Proteomes" id="UP000250235"/>
    </source>
</evidence>
<keyword evidence="6" id="KW-1185">Reference proteome</keyword>
<gene>
    <name evidence="5" type="ORF">F511_14408</name>
</gene>
<dbReference type="EMBL" id="KQ995242">
    <property type="protein sequence ID" value="KZV47622.1"/>
    <property type="molecule type" value="Genomic_DNA"/>
</dbReference>
<dbReference type="Pfam" id="PF00400">
    <property type="entry name" value="WD40"/>
    <property type="match status" value="4"/>
</dbReference>
<dbReference type="Pfam" id="PF21889">
    <property type="entry name" value="TPR1-like_2nd"/>
    <property type="match status" value="1"/>
</dbReference>